<keyword evidence="1" id="KW-0175">Coiled coil</keyword>
<feature type="compositionally biased region" description="Polar residues" evidence="2">
    <location>
        <begin position="58"/>
        <end position="88"/>
    </location>
</feature>
<feature type="coiled-coil region" evidence="1">
    <location>
        <begin position="118"/>
        <end position="194"/>
    </location>
</feature>
<feature type="compositionally biased region" description="Pro residues" evidence="2">
    <location>
        <begin position="429"/>
        <end position="442"/>
    </location>
</feature>
<organism evidence="3 4">
    <name type="scientific">Trypanosoma cruzi marinkellei</name>
    <dbReference type="NCBI Taxonomy" id="85056"/>
    <lineage>
        <taxon>Eukaryota</taxon>
        <taxon>Discoba</taxon>
        <taxon>Euglenozoa</taxon>
        <taxon>Kinetoplastea</taxon>
        <taxon>Metakinetoplastina</taxon>
        <taxon>Trypanosomatida</taxon>
        <taxon>Trypanosomatidae</taxon>
        <taxon>Trypanosoma</taxon>
        <taxon>Schizotrypanum</taxon>
    </lineage>
</organism>
<dbReference type="AlphaFoldDB" id="K2MN00"/>
<dbReference type="EMBL" id="AHKC01019310">
    <property type="protein sequence ID" value="EKF27044.1"/>
    <property type="molecule type" value="Genomic_DNA"/>
</dbReference>
<comment type="caution">
    <text evidence="3">The sequence shown here is derived from an EMBL/GenBank/DDBJ whole genome shotgun (WGS) entry which is preliminary data.</text>
</comment>
<feature type="compositionally biased region" description="Polar residues" evidence="2">
    <location>
        <begin position="98"/>
        <end position="108"/>
    </location>
</feature>
<dbReference type="OrthoDB" id="273147at2759"/>
<feature type="compositionally biased region" description="Polar residues" evidence="2">
    <location>
        <begin position="254"/>
        <end position="269"/>
    </location>
</feature>
<reference evidence="3 4" key="1">
    <citation type="journal article" date="2012" name="BMC Genomics">
        <title>Comparative genomic analysis of human infective Trypanosoma cruzi lineages with the bat-restricted subspecies T. cruzi marinkellei.</title>
        <authorList>
            <person name="Franzen O."/>
            <person name="Talavera-Lopez C."/>
            <person name="Ochaya S."/>
            <person name="Butler C.E."/>
            <person name="Messenger L.A."/>
            <person name="Lewis M.D."/>
            <person name="Llewellyn M.S."/>
            <person name="Marinkelle C.J."/>
            <person name="Tyler K.M."/>
            <person name="Miles M.A."/>
            <person name="Andersson B."/>
        </authorList>
    </citation>
    <scope>NUCLEOTIDE SEQUENCE [LARGE SCALE GENOMIC DNA]</scope>
    <source>
        <strain evidence="3 4">B7</strain>
    </source>
</reference>
<proteinExistence type="predicted"/>
<protein>
    <submittedName>
        <fullName evidence="3">Leucine-rich repeat protein, putative</fullName>
    </submittedName>
</protein>
<evidence type="ECO:0000256" key="1">
    <source>
        <dbReference type="SAM" id="Coils"/>
    </source>
</evidence>
<dbReference type="Proteomes" id="UP000007350">
    <property type="component" value="Unassembled WGS sequence"/>
</dbReference>
<sequence length="483" mass="52292">MEPNVLSVLQQLTSNPQLVGQLQSLLTVLSHVEQDGTGGGAMAARPAAKTPGGIPSPALTSAPSSVHSAGKQQGIISGPRSGSTQTASAARHARRGEANNSQVSSGVSEATAYEGVSLQRYEKLVKECRRLEDEVEQKTREASDASQRVCQLERETTRLMRRVEQLVSAVEGQKQKLDETEAKHKLELAEIENRHELEVRSKMASHEEALRRLMDARRLMAAAAQYEQTLKSPAAERQVSAVATPVNRRGLQSRPGSSNKLQQQRSWGNETIAKRESEAEEKGAVSPQHSVPVKREREGANRSLSAFNRKKRTPRTPSLTAADRVLATTDTNSAVTAVPHSKTKSHSAKVEYELPHGSADTTAAFVEDRYLVKASNPSSSTVSPGPATSTITEAMARHHHQQKQQKQQRDATNNVESKFVAQYGAAVLPPAPSLPSPPPLPLPTTTKTSLATASRTPDRNDRPMPYCNSKIRVVGSAVVPPRL</sequence>
<feature type="compositionally biased region" description="Low complexity" evidence="2">
    <location>
        <begin position="443"/>
        <end position="454"/>
    </location>
</feature>
<feature type="region of interest" description="Disordered" evidence="2">
    <location>
        <begin position="35"/>
        <end position="109"/>
    </location>
</feature>
<evidence type="ECO:0000313" key="4">
    <source>
        <dbReference type="Proteomes" id="UP000007350"/>
    </source>
</evidence>
<feature type="compositionally biased region" description="Basic and acidic residues" evidence="2">
    <location>
        <begin position="272"/>
        <end position="283"/>
    </location>
</feature>
<feature type="region of interest" description="Disordered" evidence="2">
    <location>
        <begin position="429"/>
        <end position="467"/>
    </location>
</feature>
<feature type="region of interest" description="Disordered" evidence="2">
    <location>
        <begin position="245"/>
        <end position="323"/>
    </location>
</feature>
<keyword evidence="4" id="KW-1185">Reference proteome</keyword>
<evidence type="ECO:0000256" key="2">
    <source>
        <dbReference type="SAM" id="MobiDB-lite"/>
    </source>
</evidence>
<accession>K2MN00</accession>
<gene>
    <name evidence="3" type="ORF">MOQ_009242</name>
</gene>
<name>K2MN00_TRYCR</name>
<evidence type="ECO:0000313" key="3">
    <source>
        <dbReference type="EMBL" id="EKF27044.1"/>
    </source>
</evidence>